<evidence type="ECO:0000256" key="7">
    <source>
        <dbReference type="ARBA" id="ARBA00022884"/>
    </source>
</evidence>
<dbReference type="HOGENOM" id="CLU_014042_0_0_7"/>
<accession>Q1D8J7</accession>
<gene>
    <name evidence="10" type="ordered locus">MXAN_2809</name>
</gene>
<dbReference type="EnsemblBacteria" id="ABF88542">
    <property type="protein sequence ID" value="ABF88542"/>
    <property type="gene ID" value="MXAN_2809"/>
</dbReference>
<dbReference type="Gene3D" id="2.30.130.10">
    <property type="entry name" value="PUA domain"/>
    <property type="match status" value="1"/>
</dbReference>
<dbReference type="InterPro" id="IPR041532">
    <property type="entry name" value="RlmI-like_PUA"/>
</dbReference>
<dbReference type="CDD" id="cd11572">
    <property type="entry name" value="RlmI_M_like"/>
    <property type="match status" value="1"/>
</dbReference>
<dbReference type="InterPro" id="IPR036974">
    <property type="entry name" value="PUA_sf"/>
</dbReference>
<comment type="similarity">
    <text evidence="8">Belongs to the methyltransferase superfamily. RlmI family.</text>
</comment>
<reference evidence="10 11" key="1">
    <citation type="journal article" date="2006" name="Proc. Natl. Acad. Sci. U.S.A.">
        <title>Evolution of sensory complexity recorded in a myxobacterial genome.</title>
        <authorList>
            <person name="Goldman B.S."/>
            <person name="Nierman W.C."/>
            <person name="Kaiser D."/>
            <person name="Slater S.C."/>
            <person name="Durkin A.S."/>
            <person name="Eisen J.A."/>
            <person name="Ronning C.M."/>
            <person name="Barbazuk W.B."/>
            <person name="Blanchard M."/>
            <person name="Field C."/>
            <person name="Halling C."/>
            <person name="Hinkle G."/>
            <person name="Iartchuk O."/>
            <person name="Kim H.S."/>
            <person name="Mackenzie C."/>
            <person name="Madupu R."/>
            <person name="Miller N."/>
            <person name="Shvartsbeyn A."/>
            <person name="Sullivan S.A."/>
            <person name="Vaudin M."/>
            <person name="Wiegand R."/>
            <person name="Kaplan H.B."/>
        </authorList>
    </citation>
    <scope>NUCLEOTIDE SEQUENCE [LARGE SCALE GENOMIC DNA]</scope>
    <source>
        <strain evidence="11">DK1622</strain>
    </source>
</reference>
<dbReference type="GO" id="GO:0003723">
    <property type="term" value="F:RNA binding"/>
    <property type="evidence" value="ECO:0007669"/>
    <property type="project" value="UniProtKB-KW"/>
</dbReference>
<evidence type="ECO:0000259" key="9">
    <source>
        <dbReference type="SMART" id="SM00359"/>
    </source>
</evidence>
<dbReference type="InterPro" id="IPR019614">
    <property type="entry name" value="SAM-dep_methyl-trfase"/>
</dbReference>
<dbReference type="CDD" id="cd21153">
    <property type="entry name" value="PUA_RlmI"/>
    <property type="match status" value="1"/>
</dbReference>
<proteinExistence type="inferred from homology"/>
<dbReference type="PROSITE" id="PS50890">
    <property type="entry name" value="PUA"/>
    <property type="match status" value="1"/>
</dbReference>
<feature type="domain" description="PUA" evidence="9">
    <location>
        <begin position="8"/>
        <end position="91"/>
    </location>
</feature>
<dbReference type="PANTHER" id="PTHR42873">
    <property type="entry name" value="RIBOSOMAL RNA LARGE SUBUNIT METHYLTRANSFERASE"/>
    <property type="match status" value="1"/>
</dbReference>
<keyword evidence="2" id="KW-0963">Cytoplasm</keyword>
<evidence type="ECO:0000256" key="6">
    <source>
        <dbReference type="ARBA" id="ARBA00022691"/>
    </source>
</evidence>
<dbReference type="AlphaFoldDB" id="Q1D8J7"/>
<dbReference type="CDD" id="cd02440">
    <property type="entry name" value="AdoMet_MTases"/>
    <property type="match status" value="1"/>
</dbReference>
<dbReference type="GO" id="GO:0032259">
    <property type="term" value="P:methylation"/>
    <property type="evidence" value="ECO:0007669"/>
    <property type="project" value="UniProtKB-KW"/>
</dbReference>
<comment type="subcellular location">
    <subcellularLocation>
        <location evidence="1">Cytoplasm</location>
    </subcellularLocation>
</comment>
<protein>
    <recommendedName>
        <fullName evidence="9">PUA domain-containing protein</fullName>
    </recommendedName>
</protein>
<keyword evidence="6" id="KW-0949">S-adenosyl-L-methionine</keyword>
<evidence type="ECO:0000313" key="11">
    <source>
        <dbReference type="Proteomes" id="UP000002402"/>
    </source>
</evidence>
<dbReference type="InterPro" id="IPR002478">
    <property type="entry name" value="PUA"/>
</dbReference>
<dbReference type="InterPro" id="IPR029063">
    <property type="entry name" value="SAM-dependent_MTases_sf"/>
</dbReference>
<keyword evidence="3" id="KW-0698">rRNA processing</keyword>
<dbReference type="PANTHER" id="PTHR42873:SF1">
    <property type="entry name" value="S-ADENOSYLMETHIONINE-DEPENDENT METHYLTRANSFERASE DOMAIN-CONTAINING PROTEIN"/>
    <property type="match status" value="1"/>
</dbReference>
<evidence type="ECO:0000256" key="5">
    <source>
        <dbReference type="ARBA" id="ARBA00022679"/>
    </source>
</evidence>
<dbReference type="Proteomes" id="UP000002402">
    <property type="component" value="Chromosome"/>
</dbReference>
<dbReference type="InterPro" id="IPR015947">
    <property type="entry name" value="PUA-like_sf"/>
</dbReference>
<dbReference type="GO" id="GO:0008168">
    <property type="term" value="F:methyltransferase activity"/>
    <property type="evidence" value="ECO:0007669"/>
    <property type="project" value="UniProtKB-KW"/>
</dbReference>
<dbReference type="OrthoDB" id="9805492at2"/>
<keyword evidence="5" id="KW-0808">Transferase</keyword>
<evidence type="ECO:0000256" key="3">
    <source>
        <dbReference type="ARBA" id="ARBA00022552"/>
    </source>
</evidence>
<dbReference type="SUPFAM" id="SSF53335">
    <property type="entry name" value="S-adenosyl-L-methionine-dependent methyltransferases"/>
    <property type="match status" value="1"/>
</dbReference>
<sequence length="385" mass="42390">MRGEPIVLSTYLSRDAARRLRHGAPWLRREDIVSMEGTPQPGEPVQLRDEDGSVLGLGDVDLEASYAVRRLGQPDEAVEGLIPRHLRHAFERRARLVDDPRFCRVVNDDGDGLPGLIVDRYDTHFVVQTLTRAMDARHEELTRALVEVAGAGAVLLRNDTLRRKALGLPTQRPHVLYGTPPRWCRLLEMGARFTVDLTYGQGTGYAYDQREVRRFVARMAQGSRVLDASCNVGGLFVHAGVHGARHILAFDADADAADLARENAEANGLLGRVMVETGKPLQVLRAVRDTFDLVLLDTPAVATGEEFVELLRHALRRTRHGGWLMVTGYHPPLPQDGFDDLVATACEGEARIATRLARPGLPPDHPTLAGSHGAEHLHAMALEVS</sequence>
<dbReference type="GO" id="GO:0005737">
    <property type="term" value="C:cytoplasm"/>
    <property type="evidence" value="ECO:0007669"/>
    <property type="project" value="UniProtKB-SubCell"/>
</dbReference>
<organism evidence="10 11">
    <name type="scientific">Myxococcus xanthus (strain DK1622)</name>
    <dbReference type="NCBI Taxonomy" id="246197"/>
    <lineage>
        <taxon>Bacteria</taxon>
        <taxon>Pseudomonadati</taxon>
        <taxon>Myxococcota</taxon>
        <taxon>Myxococcia</taxon>
        <taxon>Myxococcales</taxon>
        <taxon>Cystobacterineae</taxon>
        <taxon>Myxococcaceae</taxon>
        <taxon>Myxococcus</taxon>
    </lineage>
</organism>
<keyword evidence="4" id="KW-0489">Methyltransferase</keyword>
<dbReference type="Gene3D" id="3.40.50.150">
    <property type="entry name" value="Vaccinia Virus protein VP39"/>
    <property type="match status" value="1"/>
</dbReference>
<name>Q1D8J7_MYXXD</name>
<evidence type="ECO:0000256" key="2">
    <source>
        <dbReference type="ARBA" id="ARBA00022490"/>
    </source>
</evidence>
<dbReference type="GO" id="GO:0006364">
    <property type="term" value="P:rRNA processing"/>
    <property type="evidence" value="ECO:0007669"/>
    <property type="project" value="UniProtKB-KW"/>
</dbReference>
<dbReference type="Pfam" id="PF17785">
    <property type="entry name" value="PUA_3"/>
    <property type="match status" value="1"/>
</dbReference>
<dbReference type="Gene3D" id="3.30.750.80">
    <property type="entry name" value="RNA methyltransferase domain (HRMD) like"/>
    <property type="match status" value="1"/>
</dbReference>
<keyword evidence="11" id="KW-1185">Reference proteome</keyword>
<dbReference type="STRING" id="246197.MXAN_2809"/>
<evidence type="ECO:0000313" key="10">
    <source>
        <dbReference type="EMBL" id="ABF88542.1"/>
    </source>
</evidence>
<evidence type="ECO:0000256" key="1">
    <source>
        <dbReference type="ARBA" id="ARBA00004496"/>
    </source>
</evidence>
<evidence type="ECO:0000256" key="8">
    <source>
        <dbReference type="ARBA" id="ARBA00038091"/>
    </source>
</evidence>
<dbReference type="eggNOG" id="COG1092">
    <property type="taxonomic scope" value="Bacteria"/>
</dbReference>
<dbReference type="SUPFAM" id="SSF88697">
    <property type="entry name" value="PUA domain-like"/>
    <property type="match status" value="1"/>
</dbReference>
<dbReference type="SMART" id="SM00359">
    <property type="entry name" value="PUA"/>
    <property type="match status" value="1"/>
</dbReference>
<dbReference type="EMBL" id="CP000113">
    <property type="protein sequence ID" value="ABF88542.1"/>
    <property type="molecule type" value="Genomic_DNA"/>
</dbReference>
<evidence type="ECO:0000256" key="4">
    <source>
        <dbReference type="ARBA" id="ARBA00022603"/>
    </source>
</evidence>
<dbReference type="KEGG" id="mxa:MXAN_2809"/>
<keyword evidence="7" id="KW-0694">RNA-binding</keyword>
<dbReference type="Pfam" id="PF10672">
    <property type="entry name" value="Methyltrans_SAM"/>
    <property type="match status" value="1"/>
</dbReference>